<dbReference type="Gene3D" id="1.10.760.10">
    <property type="entry name" value="Cytochrome c-like domain"/>
    <property type="match status" value="1"/>
</dbReference>
<dbReference type="InterPro" id="IPR036909">
    <property type="entry name" value="Cyt_c-like_dom_sf"/>
</dbReference>
<feature type="compositionally biased region" description="Basic and acidic residues" evidence="5">
    <location>
        <begin position="276"/>
        <end position="287"/>
    </location>
</feature>
<evidence type="ECO:0000313" key="8">
    <source>
        <dbReference type="Proteomes" id="UP001292571"/>
    </source>
</evidence>
<reference evidence="7 8" key="1">
    <citation type="submission" date="2023-12" db="EMBL/GenBank/DDBJ databases">
        <title>Pseudomonas sp. T5W1.</title>
        <authorList>
            <person name="Maltman C."/>
        </authorList>
    </citation>
    <scope>NUCLEOTIDE SEQUENCE [LARGE SCALE GENOMIC DNA]</scope>
    <source>
        <strain evidence="7 8">T5W1</strain>
    </source>
</reference>
<evidence type="ECO:0000256" key="3">
    <source>
        <dbReference type="ARBA" id="ARBA00023004"/>
    </source>
</evidence>
<feature type="compositionally biased region" description="Basic and acidic residues" evidence="5">
    <location>
        <begin position="216"/>
        <end position="231"/>
    </location>
</feature>
<dbReference type="EMBL" id="JAYEET010000043">
    <property type="protein sequence ID" value="MEA1606997.1"/>
    <property type="molecule type" value="Genomic_DNA"/>
</dbReference>
<evidence type="ECO:0000256" key="2">
    <source>
        <dbReference type="ARBA" id="ARBA00022723"/>
    </source>
</evidence>
<evidence type="ECO:0000256" key="5">
    <source>
        <dbReference type="SAM" id="MobiDB-lite"/>
    </source>
</evidence>
<sequence length="287" mass="29940">MKRTIKTLVAASVVGSIAVGAVAYFGLVNVGADDPHFPAVHAFLTMARDRSIEVRSKDIEVPNLNDEALIKAGAGNYNSMCIGCHLAPGVAETELSQSLYPAPPNLAQVGIDGNPAAAFWVIKHGIKATGMPAWGKSMGDQYIWGMVAFLDQLPKMDANQYQTLVASSGGHEHGGGETQMHNHEGQHGSAKTDHHAEPEAATDHHASDSSVTNAGADHHGASASGADHHAADMTPSGSGADHHAADDPKTQGGVDHHDPAQAQQEQPPAPAPKTHTHADGKEHLHDS</sequence>
<comment type="caution">
    <text evidence="7">The sequence shown here is derived from an EMBL/GenBank/DDBJ whole genome shotgun (WGS) entry which is preliminary data.</text>
</comment>
<feature type="domain" description="Cytochrome c" evidence="6">
    <location>
        <begin position="68"/>
        <end position="154"/>
    </location>
</feature>
<evidence type="ECO:0000256" key="1">
    <source>
        <dbReference type="ARBA" id="ARBA00022617"/>
    </source>
</evidence>
<dbReference type="SUPFAM" id="SSF46626">
    <property type="entry name" value="Cytochrome c"/>
    <property type="match status" value="1"/>
</dbReference>
<protein>
    <submittedName>
        <fullName evidence="7">Cytochrome c</fullName>
    </submittedName>
</protein>
<keyword evidence="2 4" id="KW-0479">Metal-binding</keyword>
<proteinExistence type="predicted"/>
<keyword evidence="8" id="KW-1185">Reference proteome</keyword>
<evidence type="ECO:0000313" key="7">
    <source>
        <dbReference type="EMBL" id="MEA1606997.1"/>
    </source>
</evidence>
<feature type="compositionally biased region" description="Basic and acidic residues" evidence="5">
    <location>
        <begin position="240"/>
        <end position="259"/>
    </location>
</feature>
<evidence type="ECO:0000259" key="6">
    <source>
        <dbReference type="PROSITE" id="PS51007"/>
    </source>
</evidence>
<gene>
    <name evidence="7" type="ORF">SOP97_14420</name>
</gene>
<dbReference type="Proteomes" id="UP001292571">
    <property type="component" value="Unassembled WGS sequence"/>
</dbReference>
<dbReference type="InterPro" id="IPR009056">
    <property type="entry name" value="Cyt_c-like_dom"/>
</dbReference>
<dbReference type="PROSITE" id="PS51007">
    <property type="entry name" value="CYTC"/>
    <property type="match status" value="1"/>
</dbReference>
<name>A0ABU5PBG1_9PSED</name>
<feature type="region of interest" description="Disordered" evidence="5">
    <location>
        <begin position="166"/>
        <end position="287"/>
    </location>
</feature>
<keyword evidence="1 4" id="KW-0349">Heme</keyword>
<evidence type="ECO:0000256" key="4">
    <source>
        <dbReference type="PROSITE-ProRule" id="PRU00433"/>
    </source>
</evidence>
<dbReference type="Pfam" id="PF13442">
    <property type="entry name" value="Cytochrome_CBB3"/>
    <property type="match status" value="1"/>
</dbReference>
<dbReference type="RefSeq" id="WP_167143905.1">
    <property type="nucleotide sequence ID" value="NZ_JAYEET010000043.1"/>
</dbReference>
<organism evidence="7 8">
    <name type="scientific">Pseudomonas spirodelae</name>
    <dbReference type="NCBI Taxonomy" id="3101751"/>
    <lineage>
        <taxon>Bacteria</taxon>
        <taxon>Pseudomonadati</taxon>
        <taxon>Pseudomonadota</taxon>
        <taxon>Gammaproteobacteria</taxon>
        <taxon>Pseudomonadales</taxon>
        <taxon>Pseudomonadaceae</taxon>
        <taxon>Pseudomonas</taxon>
    </lineage>
</organism>
<feature type="compositionally biased region" description="Basic and acidic residues" evidence="5">
    <location>
        <begin position="170"/>
        <end position="207"/>
    </location>
</feature>
<keyword evidence="3 4" id="KW-0408">Iron</keyword>
<accession>A0ABU5PBG1</accession>